<dbReference type="CDD" id="cd02503">
    <property type="entry name" value="MobA"/>
    <property type="match status" value="1"/>
</dbReference>
<comment type="similarity">
    <text evidence="8">Belongs to the MobA family.</text>
</comment>
<evidence type="ECO:0000256" key="1">
    <source>
        <dbReference type="ARBA" id="ARBA00022490"/>
    </source>
</evidence>
<dbReference type="AlphaFoldDB" id="A0A2M9Z7N1"/>
<dbReference type="RefSeq" id="WP_100760163.1">
    <property type="nucleotide sequence ID" value="NZ_NPDT01000010.1"/>
</dbReference>
<dbReference type="EMBL" id="NPDT01000010">
    <property type="protein sequence ID" value="PJZ64394.1"/>
    <property type="molecule type" value="Genomic_DNA"/>
</dbReference>
<comment type="function">
    <text evidence="8">Transfers a GMP moiety from GTP to Mo-molybdopterin (Mo-MPT) cofactor (Moco or molybdenum cofactor) to form Mo-molybdopterin guanine dinucleotide (Mo-MGD) cofactor.</text>
</comment>
<dbReference type="InterPro" id="IPR013482">
    <property type="entry name" value="Molybde_CF_guanTrfase"/>
</dbReference>
<dbReference type="GO" id="GO:0005525">
    <property type="term" value="F:GTP binding"/>
    <property type="evidence" value="ECO:0007669"/>
    <property type="project" value="UniProtKB-UniRule"/>
</dbReference>
<comment type="domain">
    <text evidence="8">The N-terminal domain determines nucleotide recognition and specific binding, while the C-terminal domain determines the specific binding to the target protein.</text>
</comment>
<dbReference type="GO" id="GO:0046872">
    <property type="term" value="F:metal ion binding"/>
    <property type="evidence" value="ECO:0007669"/>
    <property type="project" value="UniProtKB-KW"/>
</dbReference>
<dbReference type="GO" id="GO:0006777">
    <property type="term" value="P:Mo-molybdopterin cofactor biosynthetic process"/>
    <property type="evidence" value="ECO:0007669"/>
    <property type="project" value="UniProtKB-KW"/>
</dbReference>
<dbReference type="GO" id="GO:0005737">
    <property type="term" value="C:cytoplasm"/>
    <property type="evidence" value="ECO:0007669"/>
    <property type="project" value="UniProtKB-SubCell"/>
</dbReference>
<dbReference type="GO" id="GO:0061603">
    <property type="term" value="F:molybdenum cofactor guanylyltransferase activity"/>
    <property type="evidence" value="ECO:0007669"/>
    <property type="project" value="UniProtKB-EC"/>
</dbReference>
<keyword evidence="4 8" id="KW-0547">Nucleotide-binding</keyword>
<evidence type="ECO:0000313" key="11">
    <source>
        <dbReference type="Proteomes" id="UP000231912"/>
    </source>
</evidence>
<keyword evidence="2 8" id="KW-0808">Transferase</keyword>
<dbReference type="Pfam" id="PF12804">
    <property type="entry name" value="NTP_transf_3"/>
    <property type="match status" value="1"/>
</dbReference>
<proteinExistence type="inferred from homology"/>
<evidence type="ECO:0000256" key="3">
    <source>
        <dbReference type="ARBA" id="ARBA00022723"/>
    </source>
</evidence>
<keyword evidence="5 8" id="KW-0460">Magnesium</keyword>
<comment type="cofactor">
    <cofactor evidence="8">
        <name>Mg(2+)</name>
        <dbReference type="ChEBI" id="CHEBI:18420"/>
    </cofactor>
</comment>
<feature type="binding site" evidence="8">
    <location>
        <position position="27"/>
    </location>
    <ligand>
        <name>GTP</name>
        <dbReference type="ChEBI" id="CHEBI:37565"/>
    </ligand>
</feature>
<evidence type="ECO:0000256" key="4">
    <source>
        <dbReference type="ARBA" id="ARBA00022741"/>
    </source>
</evidence>
<dbReference type="InterPro" id="IPR025877">
    <property type="entry name" value="MobA-like_NTP_Trfase"/>
</dbReference>
<comment type="caution">
    <text evidence="8">Lacks conserved residue(s) required for the propagation of feature annotation.</text>
</comment>
<gene>
    <name evidence="8" type="primary">mobA</name>
    <name evidence="10" type="ORF">CH371_18430</name>
</gene>
<evidence type="ECO:0000259" key="9">
    <source>
        <dbReference type="Pfam" id="PF12804"/>
    </source>
</evidence>
<comment type="subcellular location">
    <subcellularLocation>
        <location evidence="8">Cytoplasm</location>
    </subcellularLocation>
</comment>
<reference evidence="10 11" key="1">
    <citation type="submission" date="2017-07" db="EMBL/GenBank/DDBJ databases">
        <title>Leptospira spp. isolated from tropical soils.</title>
        <authorList>
            <person name="Thibeaux R."/>
            <person name="Iraola G."/>
            <person name="Ferres I."/>
            <person name="Bierque E."/>
            <person name="Girault D."/>
            <person name="Soupe-Gilbert M.-E."/>
            <person name="Picardeau M."/>
            <person name="Goarant C."/>
        </authorList>
    </citation>
    <scope>NUCLEOTIDE SEQUENCE [LARGE SCALE GENOMIC DNA]</scope>
    <source>
        <strain evidence="10 11">FH2-C-A2</strain>
    </source>
</reference>
<evidence type="ECO:0000256" key="8">
    <source>
        <dbReference type="HAMAP-Rule" id="MF_00316"/>
    </source>
</evidence>
<organism evidence="10 11">
    <name type="scientific">Leptospira wolffii</name>
    <dbReference type="NCBI Taxonomy" id="409998"/>
    <lineage>
        <taxon>Bacteria</taxon>
        <taxon>Pseudomonadati</taxon>
        <taxon>Spirochaetota</taxon>
        <taxon>Spirochaetia</taxon>
        <taxon>Leptospirales</taxon>
        <taxon>Leptospiraceae</taxon>
        <taxon>Leptospira</taxon>
    </lineage>
</organism>
<keyword evidence="3 8" id="KW-0479">Metal-binding</keyword>
<dbReference type="SUPFAM" id="SSF53448">
    <property type="entry name" value="Nucleotide-diphospho-sugar transferases"/>
    <property type="match status" value="1"/>
</dbReference>
<name>A0A2M9Z7N1_9LEPT</name>
<dbReference type="EC" id="2.7.7.77" evidence="8"/>
<keyword evidence="1 8" id="KW-0963">Cytoplasm</keyword>
<protein>
    <recommendedName>
        <fullName evidence="8">Probable molybdenum cofactor guanylyltransferase</fullName>
        <shortName evidence="8">MoCo guanylyltransferase</shortName>
        <ecNumber evidence="8">2.7.7.77</ecNumber>
    </recommendedName>
    <alternativeName>
        <fullName evidence="8">GTP:molybdopterin guanylyltransferase</fullName>
    </alternativeName>
    <alternativeName>
        <fullName evidence="8">Mo-MPT guanylyltransferase</fullName>
    </alternativeName>
    <alternativeName>
        <fullName evidence="8">Molybdopterin guanylyltransferase</fullName>
    </alternativeName>
    <alternativeName>
        <fullName evidence="8">Molybdopterin-guanine dinucleotide synthase</fullName>
        <shortName evidence="8">MGD synthase</shortName>
    </alternativeName>
</protein>
<feature type="binding site" evidence="8">
    <location>
        <position position="111"/>
    </location>
    <ligand>
        <name>GTP</name>
        <dbReference type="ChEBI" id="CHEBI:37565"/>
    </ligand>
</feature>
<dbReference type="InterPro" id="IPR029044">
    <property type="entry name" value="Nucleotide-diphossugar_trans"/>
</dbReference>
<dbReference type="PANTHER" id="PTHR19136:SF81">
    <property type="entry name" value="MOLYBDENUM COFACTOR GUANYLYLTRANSFERASE"/>
    <property type="match status" value="1"/>
</dbReference>
<comment type="catalytic activity">
    <reaction evidence="8">
        <text>Mo-molybdopterin + GTP + H(+) = Mo-molybdopterin guanine dinucleotide + diphosphate</text>
        <dbReference type="Rhea" id="RHEA:34243"/>
        <dbReference type="ChEBI" id="CHEBI:15378"/>
        <dbReference type="ChEBI" id="CHEBI:33019"/>
        <dbReference type="ChEBI" id="CHEBI:37565"/>
        <dbReference type="ChEBI" id="CHEBI:71302"/>
        <dbReference type="ChEBI" id="CHEBI:71310"/>
        <dbReference type="EC" id="2.7.7.77"/>
    </reaction>
</comment>
<dbReference type="HAMAP" id="MF_00316">
    <property type="entry name" value="MobA"/>
    <property type="match status" value="1"/>
</dbReference>
<dbReference type="PANTHER" id="PTHR19136">
    <property type="entry name" value="MOLYBDENUM COFACTOR GUANYLYLTRANSFERASE"/>
    <property type="match status" value="1"/>
</dbReference>
<sequence length="203" mass="23300">MGSRDITRSIAGLILSGGYSSRMGRDKALLPFGKHHTFLSYTYYKLGRLIPSVFVSIRKDQEKTYSGLYPNYRFVSDEENGWEGPLKGILSLHSILKKEGREASVLVMPVDMPYVYSKTLSELILRFQASGKSVFYKTDEGLEPLCGLYDFSLLSSWQEEENRIEFSPKKRLENSTIECLELSTRERARFRNLNFPQDLKTKG</sequence>
<evidence type="ECO:0000256" key="6">
    <source>
        <dbReference type="ARBA" id="ARBA00023134"/>
    </source>
</evidence>
<keyword evidence="6 8" id="KW-0342">GTP-binding</keyword>
<evidence type="ECO:0000256" key="5">
    <source>
        <dbReference type="ARBA" id="ARBA00022842"/>
    </source>
</evidence>
<evidence type="ECO:0000256" key="2">
    <source>
        <dbReference type="ARBA" id="ARBA00022679"/>
    </source>
</evidence>
<keyword evidence="7 8" id="KW-0501">Molybdenum cofactor biosynthesis</keyword>
<dbReference type="Proteomes" id="UP000231912">
    <property type="component" value="Unassembled WGS sequence"/>
</dbReference>
<feature type="binding site" evidence="8">
    <location>
        <begin position="15"/>
        <end position="17"/>
    </location>
    <ligand>
        <name>GTP</name>
        <dbReference type="ChEBI" id="CHEBI:37565"/>
    </ligand>
</feature>
<accession>A0A2M9Z7N1</accession>
<evidence type="ECO:0000256" key="7">
    <source>
        <dbReference type="ARBA" id="ARBA00023150"/>
    </source>
</evidence>
<feature type="binding site" evidence="8">
    <location>
        <position position="111"/>
    </location>
    <ligand>
        <name>Mg(2+)</name>
        <dbReference type="ChEBI" id="CHEBI:18420"/>
    </ligand>
</feature>
<evidence type="ECO:0000313" key="10">
    <source>
        <dbReference type="EMBL" id="PJZ64394.1"/>
    </source>
</evidence>
<feature type="domain" description="MobA-like NTP transferase" evidence="9">
    <location>
        <begin position="12"/>
        <end position="157"/>
    </location>
</feature>
<comment type="caution">
    <text evidence="10">The sequence shown here is derived from an EMBL/GenBank/DDBJ whole genome shotgun (WGS) entry which is preliminary data.</text>
</comment>
<dbReference type="Gene3D" id="3.90.550.10">
    <property type="entry name" value="Spore Coat Polysaccharide Biosynthesis Protein SpsA, Chain A"/>
    <property type="match status" value="1"/>
</dbReference>
<feature type="binding site" evidence="8">
    <location>
        <position position="77"/>
    </location>
    <ligand>
        <name>GTP</name>
        <dbReference type="ChEBI" id="CHEBI:37565"/>
    </ligand>
</feature>